<dbReference type="EMBL" id="JADIKE010000017">
    <property type="protein sequence ID" value="MBM7123849.1"/>
    <property type="molecule type" value="Genomic_DNA"/>
</dbReference>
<evidence type="ECO:0000313" key="1">
    <source>
        <dbReference type="EMBL" id="MBM7123849.1"/>
    </source>
</evidence>
<sequence length="50" mass="5846">MADKRQLSAHREQVTMDMAVDRMGEYVASERLVEITRGPLKCRLIKRISR</sequence>
<evidence type="ECO:0000313" key="2">
    <source>
        <dbReference type="Proteomes" id="UP001430149"/>
    </source>
</evidence>
<keyword evidence="2" id="KW-1185">Reference proteome</keyword>
<proteinExistence type="predicted"/>
<reference evidence="1" key="1">
    <citation type="submission" date="2020-10" db="EMBL/GenBank/DDBJ databases">
        <title>Phylogeny of dyella-like bacteria.</title>
        <authorList>
            <person name="Fu J."/>
        </authorList>
    </citation>
    <scope>NUCLEOTIDE SEQUENCE</scope>
    <source>
        <strain evidence="1">DHOC52</strain>
    </source>
</reference>
<dbReference type="RefSeq" id="WP_204678394.1">
    <property type="nucleotide sequence ID" value="NZ_BSNR01000026.1"/>
</dbReference>
<protein>
    <submittedName>
        <fullName evidence="1">Uncharacterized protein</fullName>
    </submittedName>
</protein>
<comment type="caution">
    <text evidence="1">The sequence shown here is derived from an EMBL/GenBank/DDBJ whole genome shotgun (WGS) entry which is preliminary data.</text>
</comment>
<organism evidence="1 2">
    <name type="scientific">Dyella flava</name>
    <dbReference type="NCBI Taxonomy" id="1920170"/>
    <lineage>
        <taxon>Bacteria</taxon>
        <taxon>Pseudomonadati</taxon>
        <taxon>Pseudomonadota</taxon>
        <taxon>Gammaproteobacteria</taxon>
        <taxon>Lysobacterales</taxon>
        <taxon>Rhodanobacteraceae</taxon>
        <taxon>Dyella</taxon>
    </lineage>
</organism>
<gene>
    <name evidence="1" type="ORF">ISP19_00535</name>
</gene>
<accession>A0ABS2JYA9</accession>
<name>A0ABS2JYA9_9GAMM</name>
<dbReference type="Proteomes" id="UP001430149">
    <property type="component" value="Unassembled WGS sequence"/>
</dbReference>